<evidence type="ECO:0000313" key="3">
    <source>
        <dbReference type="EMBL" id="KAK2146500.1"/>
    </source>
</evidence>
<dbReference type="Proteomes" id="UP001208570">
    <property type="component" value="Unassembled WGS sequence"/>
</dbReference>
<dbReference type="InterPro" id="IPR011989">
    <property type="entry name" value="ARM-like"/>
</dbReference>
<dbReference type="Pfam" id="PF24181">
    <property type="entry name" value="TPR_TTI1_C"/>
    <property type="match status" value="1"/>
</dbReference>
<keyword evidence="4" id="KW-1185">Reference proteome</keyword>
<protein>
    <recommendedName>
        <fullName evidence="5">TELO2-interacting protein 1</fullName>
    </recommendedName>
</protein>
<reference evidence="3" key="1">
    <citation type="journal article" date="2023" name="Mol. Biol. Evol.">
        <title>Third-Generation Sequencing Reveals the Adaptive Role of the Epigenome in Three Deep-Sea Polychaetes.</title>
        <authorList>
            <person name="Perez M."/>
            <person name="Aroh O."/>
            <person name="Sun Y."/>
            <person name="Lan Y."/>
            <person name="Juniper S.K."/>
            <person name="Young C.R."/>
            <person name="Angers B."/>
            <person name="Qian P.Y."/>
        </authorList>
    </citation>
    <scope>NUCLEOTIDE SEQUENCE</scope>
    <source>
        <strain evidence="3">P08H-3</strain>
    </source>
</reference>
<evidence type="ECO:0000259" key="2">
    <source>
        <dbReference type="Pfam" id="PF24181"/>
    </source>
</evidence>
<dbReference type="GO" id="GO:0005737">
    <property type="term" value="C:cytoplasm"/>
    <property type="evidence" value="ECO:0007669"/>
    <property type="project" value="TreeGrafter"/>
</dbReference>
<feature type="domain" description="TTI1 C-terminal TPR" evidence="2">
    <location>
        <begin position="782"/>
        <end position="901"/>
    </location>
</feature>
<dbReference type="InterPro" id="IPR049362">
    <property type="entry name" value="TTI1_rpt"/>
</dbReference>
<feature type="domain" description="TTI1 N-terminal TPR" evidence="1">
    <location>
        <begin position="10"/>
        <end position="337"/>
    </location>
</feature>
<dbReference type="AlphaFoldDB" id="A0AAD9MV18"/>
<dbReference type="SUPFAM" id="SSF48371">
    <property type="entry name" value="ARM repeat"/>
    <property type="match status" value="1"/>
</dbReference>
<proteinExistence type="predicted"/>
<dbReference type="InterPro" id="IPR057566">
    <property type="entry name" value="TPR_TTI1_N"/>
</dbReference>
<dbReference type="EMBL" id="JAODUP010000604">
    <property type="protein sequence ID" value="KAK2146500.1"/>
    <property type="molecule type" value="Genomic_DNA"/>
</dbReference>
<dbReference type="PANTHER" id="PTHR18460:SF3">
    <property type="entry name" value="TELO2-INTERACTING PROTEIN 1 HOMOLOG"/>
    <property type="match status" value="1"/>
</dbReference>
<dbReference type="Gene3D" id="1.25.10.10">
    <property type="entry name" value="Leucine-rich Repeat Variant"/>
    <property type="match status" value="2"/>
</dbReference>
<dbReference type="InterPro" id="IPR052587">
    <property type="entry name" value="TELO2-interacting_protein_1"/>
</dbReference>
<dbReference type="Pfam" id="PF24173">
    <property type="entry name" value="TPR_TTI1_N"/>
    <property type="match status" value="1"/>
</dbReference>
<organism evidence="3 4">
    <name type="scientific">Paralvinella palmiformis</name>
    <dbReference type="NCBI Taxonomy" id="53620"/>
    <lineage>
        <taxon>Eukaryota</taxon>
        <taxon>Metazoa</taxon>
        <taxon>Spiralia</taxon>
        <taxon>Lophotrochozoa</taxon>
        <taxon>Annelida</taxon>
        <taxon>Polychaeta</taxon>
        <taxon>Sedentaria</taxon>
        <taxon>Canalipalpata</taxon>
        <taxon>Terebellida</taxon>
        <taxon>Terebelliformia</taxon>
        <taxon>Alvinellidae</taxon>
        <taxon>Paralvinella</taxon>
    </lineage>
</organism>
<evidence type="ECO:0000259" key="1">
    <source>
        <dbReference type="Pfam" id="PF24173"/>
    </source>
</evidence>
<dbReference type="Pfam" id="PF24176">
    <property type="entry name" value="TPR_TTI1_2nd"/>
    <property type="match status" value="1"/>
</dbReference>
<dbReference type="InterPro" id="IPR057567">
    <property type="entry name" value="TPR_TTI1_C"/>
</dbReference>
<dbReference type="PANTHER" id="PTHR18460">
    <property type="entry name" value="TEL2 INTERACTING PROTEIN 1 TTI1 FAMILY MEMBER"/>
    <property type="match status" value="1"/>
</dbReference>
<accession>A0AAD9MV18</accession>
<name>A0AAD9MV18_9ANNE</name>
<dbReference type="Pfam" id="PF21547">
    <property type="entry name" value="TTI1"/>
    <property type="match status" value="1"/>
</dbReference>
<sequence length="945" mass="106911">MSATGYHEVFERFKPVCVKLLREHTLENVVELHRVLQEPVDPEILQKIQEYILFPLRLIQKQSPNKCETFRTEVTKCQMAVLNQTEITGFEMFQDIFTAICISLSSADPQYKVAPLCEERKLALVQCLSALINSTTFSVLEQVYQANFLPPMGHAVSVMLHLVETEGMRQLRLASITCIQDLAVLNSKVSKKLNILAANVFASFLPGISIAMTKVATGDSKQGHRITKAAIETWSRLMSLVLSDKYLNTESKTTKDLEDGKPYDKLIVIRSPDWVTTTAKKLKILVTKMISLANHNNWRVRLAMVEWAETLLTNCTKSLQLCTPDLLNIVISRVGDEYEKVSNTSQQALATLQKMNITREKTFVEILEDNLYIIATNLPRMIRTSAVLHHDLEQRNNPQRLKKSFKHFTDQNIETELIKLCHLIGYYGDLDIVLDHFLERFMQSSLHRKQAAFILNQIVLGCTEPDISVDIPAVSIRESDALLYSVRMIIDEYLQPEHWNLPTDNQSDDGMSATDSQDWLIVSANHRRAKASGLAIEQINSNILQICLMLEGMAGFSKVLGSDFRPLLMDVLYPVLEKLGDDNNTVSQTAYTALCCISEACQYGNIQELILMNADYLVNSISLRLRHLMSNPKAPLVLKVTVTYSNKDILPVIDDTITEVFESLDNHYGERSLMFLQVLHALVVSISQWFPVTNSTSCTKETDTTDGLETEVEDSSSEIITDCGLREIETFFKDYLRQRHITETLDSKETEMSIEENCIENDPKQDIEMETDAISAPPKYVIIVKQAFHVLSVLADTSGDFIKQRVVKDVIPKVTDLLYKLASNSKKTGPGYRFTIVCRLQLAMLENTSAVCSKIGLTDHHLGPVLEASLPYLGSGQHPVLQQAAVEIWLKFAKQQPDYVWLILHNVYSPNTLRPPHQCFKEIQMPGSRTRNEFSENIEKILGTI</sequence>
<evidence type="ECO:0008006" key="5">
    <source>
        <dbReference type="Google" id="ProtNLM"/>
    </source>
</evidence>
<gene>
    <name evidence="3" type="ORF">LSH36_604g03019</name>
</gene>
<evidence type="ECO:0000313" key="4">
    <source>
        <dbReference type="Proteomes" id="UP001208570"/>
    </source>
</evidence>
<comment type="caution">
    <text evidence="3">The sequence shown here is derived from an EMBL/GenBank/DDBJ whole genome shotgun (WGS) entry which is preliminary data.</text>
</comment>
<dbReference type="InterPro" id="IPR016024">
    <property type="entry name" value="ARM-type_fold"/>
</dbReference>